<evidence type="ECO:0000256" key="3">
    <source>
        <dbReference type="ARBA" id="ARBA00023125"/>
    </source>
</evidence>
<comment type="function">
    <text evidence="6">Probable transcription factor.</text>
</comment>
<dbReference type="Pfam" id="PF00319">
    <property type="entry name" value="SRF-TF"/>
    <property type="match status" value="1"/>
</dbReference>
<dbReference type="InterPro" id="IPR050142">
    <property type="entry name" value="MADS-box/MEF2_TF"/>
</dbReference>
<dbReference type="InterPro" id="IPR002100">
    <property type="entry name" value="TF_MADSbox"/>
</dbReference>
<dbReference type="InterPro" id="IPR033896">
    <property type="entry name" value="MEF2-like_N"/>
</dbReference>
<dbReference type="Proteomes" id="UP000215914">
    <property type="component" value="Chromosome 15"/>
</dbReference>
<name>A0A251S7Q3_HELAN</name>
<keyword evidence="3" id="KW-0238">DNA-binding</keyword>
<evidence type="ECO:0000256" key="7">
    <source>
        <dbReference type="SAM" id="Coils"/>
    </source>
</evidence>
<dbReference type="GO" id="GO:0000981">
    <property type="term" value="F:DNA-binding transcription factor activity, RNA polymerase II-specific"/>
    <property type="evidence" value="ECO:0000318"/>
    <property type="project" value="GO_Central"/>
</dbReference>
<evidence type="ECO:0000313" key="10">
    <source>
        <dbReference type="EMBL" id="KAF5763603.1"/>
    </source>
</evidence>
<dbReference type="SMART" id="SM00432">
    <property type="entry name" value="MADS"/>
    <property type="match status" value="1"/>
</dbReference>
<reference evidence="10 12" key="1">
    <citation type="journal article" date="2017" name="Nature">
        <title>The sunflower genome provides insights into oil metabolism, flowering and Asterid evolution.</title>
        <authorList>
            <person name="Badouin H."/>
            <person name="Gouzy J."/>
            <person name="Grassa C.J."/>
            <person name="Murat F."/>
            <person name="Staton S.E."/>
            <person name="Cottret L."/>
            <person name="Lelandais-Briere C."/>
            <person name="Owens G.L."/>
            <person name="Carrere S."/>
            <person name="Mayjonade B."/>
            <person name="Legrand L."/>
            <person name="Gill N."/>
            <person name="Kane N.C."/>
            <person name="Bowers J.E."/>
            <person name="Hubner S."/>
            <person name="Bellec A."/>
            <person name="Berard A."/>
            <person name="Berges H."/>
            <person name="Blanchet N."/>
            <person name="Boniface M.C."/>
            <person name="Brunel D."/>
            <person name="Catrice O."/>
            <person name="Chaidir N."/>
            <person name="Claudel C."/>
            <person name="Donnadieu C."/>
            <person name="Faraut T."/>
            <person name="Fievet G."/>
            <person name="Helmstetter N."/>
            <person name="King M."/>
            <person name="Knapp S.J."/>
            <person name="Lai Z."/>
            <person name="Le Paslier M.C."/>
            <person name="Lippi Y."/>
            <person name="Lorenzon L."/>
            <person name="Mandel J.R."/>
            <person name="Marage G."/>
            <person name="Marchand G."/>
            <person name="Marquand E."/>
            <person name="Bret-Mestries E."/>
            <person name="Morien E."/>
            <person name="Nambeesan S."/>
            <person name="Nguyen T."/>
            <person name="Pegot-Espagnet P."/>
            <person name="Pouilly N."/>
            <person name="Raftis F."/>
            <person name="Sallet E."/>
            <person name="Schiex T."/>
            <person name="Thomas J."/>
            <person name="Vandecasteele C."/>
            <person name="Vares D."/>
            <person name="Vear F."/>
            <person name="Vautrin S."/>
            <person name="Crespi M."/>
            <person name="Mangin B."/>
            <person name="Burke J.M."/>
            <person name="Salse J."/>
            <person name="Munos S."/>
            <person name="Vincourt P."/>
            <person name="Rieseberg L.H."/>
            <person name="Langlade N.B."/>
        </authorList>
    </citation>
    <scope>NUCLEOTIDE SEQUENCE [LARGE SCALE GENOMIC DNA]</scope>
    <source>
        <strain evidence="12">cv. SF193</strain>
        <tissue evidence="10">Leaves</tissue>
    </source>
</reference>
<dbReference type="PROSITE" id="PS50066">
    <property type="entry name" value="MADS_BOX_2"/>
    <property type="match status" value="1"/>
</dbReference>
<dbReference type="CDD" id="cd00265">
    <property type="entry name" value="MADS_MEF2_like"/>
    <property type="match status" value="1"/>
</dbReference>
<dbReference type="Gene3D" id="3.40.1810.10">
    <property type="entry name" value="Transcription factor, MADS-box"/>
    <property type="match status" value="1"/>
</dbReference>
<keyword evidence="12" id="KW-1185">Reference proteome</keyword>
<evidence type="ECO:0000256" key="5">
    <source>
        <dbReference type="ARBA" id="ARBA00023242"/>
    </source>
</evidence>
<keyword evidence="2" id="KW-0805">Transcription regulation</keyword>
<dbReference type="AlphaFoldDB" id="A0A251S7Q3"/>
<evidence type="ECO:0000313" key="11">
    <source>
        <dbReference type="EMBL" id="OTF94611.1"/>
    </source>
</evidence>
<dbReference type="GO" id="GO:0005634">
    <property type="term" value="C:nucleus"/>
    <property type="evidence" value="ECO:0007669"/>
    <property type="project" value="UniProtKB-SubCell"/>
</dbReference>
<keyword evidence="4" id="KW-0804">Transcription</keyword>
<dbReference type="InterPro" id="IPR002487">
    <property type="entry name" value="TF_Kbox"/>
</dbReference>
<evidence type="ECO:0000313" key="12">
    <source>
        <dbReference type="Proteomes" id="UP000215914"/>
    </source>
</evidence>
<dbReference type="Pfam" id="PF01486">
    <property type="entry name" value="K-box"/>
    <property type="match status" value="1"/>
</dbReference>
<evidence type="ECO:0000259" key="9">
    <source>
        <dbReference type="PROSITE" id="PS51297"/>
    </source>
</evidence>
<dbReference type="OMA" id="WQMEVAI"/>
<dbReference type="PANTHER" id="PTHR48019">
    <property type="entry name" value="SERUM RESPONSE FACTOR HOMOLOG"/>
    <property type="match status" value="1"/>
</dbReference>
<evidence type="ECO:0000256" key="2">
    <source>
        <dbReference type="ARBA" id="ARBA00023015"/>
    </source>
</evidence>
<evidence type="ECO:0000256" key="1">
    <source>
        <dbReference type="ARBA" id="ARBA00004123"/>
    </source>
</evidence>
<comment type="subcellular location">
    <subcellularLocation>
        <location evidence="1">Nucleus</location>
    </subcellularLocation>
</comment>
<dbReference type="EMBL" id="CM007904">
    <property type="protein sequence ID" value="OTF94611.1"/>
    <property type="molecule type" value="Genomic_DNA"/>
</dbReference>
<proteinExistence type="predicted"/>
<dbReference type="Gramene" id="mRNA:HanXRQr2_Chr15g0682241">
    <property type="protein sequence ID" value="mRNA:HanXRQr2_Chr15g0682241"/>
    <property type="gene ID" value="HanXRQr2_Chr15g0682241"/>
</dbReference>
<feature type="domain" description="MADS-box" evidence="8">
    <location>
        <begin position="1"/>
        <end position="61"/>
    </location>
</feature>
<protein>
    <submittedName>
        <fullName evidence="11">Putative MADS-box transcription factor 23</fullName>
    </submittedName>
    <submittedName>
        <fullName evidence="10">Transcription factor MADS-MIKC family</fullName>
    </submittedName>
</protein>
<reference evidence="11" key="2">
    <citation type="submission" date="2017-02" db="EMBL/GenBank/DDBJ databases">
        <title>Sunflower complete genome.</title>
        <authorList>
            <person name="Langlade N."/>
            <person name="Munos S."/>
        </authorList>
    </citation>
    <scope>NUCLEOTIDE SEQUENCE [LARGE SCALE GENOMIC DNA]</scope>
    <source>
        <tissue evidence="11">Leaves</tissue>
    </source>
</reference>
<dbReference type="GO" id="GO:0006357">
    <property type="term" value="P:regulation of transcription by RNA polymerase II"/>
    <property type="evidence" value="ECO:0000318"/>
    <property type="project" value="GO_Central"/>
</dbReference>
<dbReference type="GO" id="GO:0046983">
    <property type="term" value="F:protein dimerization activity"/>
    <property type="evidence" value="ECO:0007669"/>
    <property type="project" value="InterPro"/>
</dbReference>
<keyword evidence="7" id="KW-0175">Coiled coil</keyword>
<feature type="coiled-coil region" evidence="7">
    <location>
        <begin position="86"/>
        <end position="113"/>
    </location>
</feature>
<sequence length="153" mass="17632">MGRGKIAIKRIDDSTNRQVTFSKRRNGLLKKAKELAILCDAEVQVIIFSSTNKLYEYSSSSMTSGIQRYNRCKEENDQVVNSTSDVKLWQMEVAILKQRLQNLHEAHRQLMGEELCGLGVEELHKLENQLEISLQGVRKKKVCFHLILNIETR</sequence>
<dbReference type="PROSITE" id="PS00350">
    <property type="entry name" value="MADS_BOX_1"/>
    <property type="match status" value="1"/>
</dbReference>
<dbReference type="FunFam" id="3.40.1810.10:FF:000003">
    <property type="entry name" value="MADS-box transcription factor MADS-MC"/>
    <property type="match status" value="1"/>
</dbReference>
<evidence type="ECO:0000256" key="4">
    <source>
        <dbReference type="ARBA" id="ARBA00023163"/>
    </source>
</evidence>
<dbReference type="InterPro" id="IPR036879">
    <property type="entry name" value="TF_MADSbox_sf"/>
</dbReference>
<organism evidence="11 12">
    <name type="scientific">Helianthus annuus</name>
    <name type="common">Common sunflower</name>
    <dbReference type="NCBI Taxonomy" id="4232"/>
    <lineage>
        <taxon>Eukaryota</taxon>
        <taxon>Viridiplantae</taxon>
        <taxon>Streptophyta</taxon>
        <taxon>Embryophyta</taxon>
        <taxon>Tracheophyta</taxon>
        <taxon>Spermatophyta</taxon>
        <taxon>Magnoliopsida</taxon>
        <taxon>eudicotyledons</taxon>
        <taxon>Gunneridae</taxon>
        <taxon>Pentapetalae</taxon>
        <taxon>asterids</taxon>
        <taxon>campanulids</taxon>
        <taxon>Asterales</taxon>
        <taxon>Asteraceae</taxon>
        <taxon>Asteroideae</taxon>
        <taxon>Heliantheae alliance</taxon>
        <taxon>Heliantheae</taxon>
        <taxon>Helianthus</taxon>
    </lineage>
</organism>
<evidence type="ECO:0000259" key="8">
    <source>
        <dbReference type="PROSITE" id="PS50066"/>
    </source>
</evidence>
<dbReference type="InParanoid" id="A0A251S7Q3"/>
<evidence type="ECO:0000256" key="6">
    <source>
        <dbReference type="ARBA" id="ARBA00037260"/>
    </source>
</evidence>
<dbReference type="PRINTS" id="PR00404">
    <property type="entry name" value="MADSDOMAIN"/>
</dbReference>
<dbReference type="GO" id="GO:0000978">
    <property type="term" value="F:RNA polymerase II cis-regulatory region sequence-specific DNA binding"/>
    <property type="evidence" value="ECO:0000318"/>
    <property type="project" value="GO_Central"/>
</dbReference>
<accession>A0A251S7Q3</accession>
<dbReference type="SUPFAM" id="SSF55455">
    <property type="entry name" value="SRF-like"/>
    <property type="match status" value="1"/>
</dbReference>
<dbReference type="GO" id="GO:0045944">
    <property type="term" value="P:positive regulation of transcription by RNA polymerase II"/>
    <property type="evidence" value="ECO:0007669"/>
    <property type="project" value="InterPro"/>
</dbReference>
<keyword evidence="5" id="KW-0539">Nucleus</keyword>
<dbReference type="PROSITE" id="PS51297">
    <property type="entry name" value="K_BOX"/>
    <property type="match status" value="1"/>
</dbReference>
<reference evidence="10" key="3">
    <citation type="submission" date="2020-06" db="EMBL/GenBank/DDBJ databases">
        <title>Helianthus annuus Genome sequencing and assembly Release 2.</title>
        <authorList>
            <person name="Gouzy J."/>
            <person name="Langlade N."/>
            <person name="Munos S."/>
        </authorList>
    </citation>
    <scope>NUCLEOTIDE SEQUENCE</scope>
    <source>
        <tissue evidence="10">Leaves</tissue>
    </source>
</reference>
<feature type="domain" description="K-box" evidence="9">
    <location>
        <begin position="86"/>
        <end position="153"/>
    </location>
</feature>
<gene>
    <name evidence="11" type="primary">MAD23</name>
    <name evidence="11" type="ORF">HannXRQ_Chr15g0474011</name>
    <name evidence="10" type="ORF">HanXRQr2_Chr15g0682241</name>
</gene>
<dbReference type="EMBL" id="MNCJ02000330">
    <property type="protein sequence ID" value="KAF5763603.1"/>
    <property type="molecule type" value="Genomic_DNA"/>
</dbReference>